<dbReference type="EMBL" id="CAUYUE010000017">
    <property type="protein sequence ID" value="CAK0787505.1"/>
    <property type="molecule type" value="Genomic_DNA"/>
</dbReference>
<dbReference type="GO" id="GO:0009507">
    <property type="term" value="C:chloroplast"/>
    <property type="evidence" value="ECO:0007669"/>
    <property type="project" value="TreeGrafter"/>
</dbReference>
<evidence type="ECO:0000256" key="7">
    <source>
        <dbReference type="ARBA" id="ARBA00023136"/>
    </source>
</evidence>
<dbReference type="Gene3D" id="2.30.30.140">
    <property type="match status" value="2"/>
</dbReference>
<dbReference type="GO" id="GO:0032472">
    <property type="term" value="P:Golgi calcium ion transport"/>
    <property type="evidence" value="ECO:0007669"/>
    <property type="project" value="TreeGrafter"/>
</dbReference>
<dbReference type="InterPro" id="IPR001727">
    <property type="entry name" value="GDT1-like"/>
</dbReference>
<feature type="compositionally biased region" description="Low complexity" evidence="9">
    <location>
        <begin position="453"/>
        <end position="475"/>
    </location>
</feature>
<evidence type="ECO:0000256" key="2">
    <source>
        <dbReference type="ARBA" id="ARBA00009190"/>
    </source>
</evidence>
<keyword evidence="6 10" id="KW-1133">Transmembrane helix</keyword>
<dbReference type="Pfam" id="PF01169">
    <property type="entry name" value="GDT1"/>
    <property type="match status" value="1"/>
</dbReference>
<evidence type="ECO:0000313" key="12">
    <source>
        <dbReference type="Proteomes" id="UP001314263"/>
    </source>
</evidence>
<keyword evidence="7 10" id="KW-0472">Membrane</keyword>
<dbReference type="InterPro" id="IPR049555">
    <property type="entry name" value="GDT1-like_CS"/>
</dbReference>
<feature type="region of interest" description="Disordered" evidence="9">
    <location>
        <begin position="964"/>
        <end position="1143"/>
    </location>
</feature>
<dbReference type="CDD" id="cd05162">
    <property type="entry name" value="PWWP"/>
    <property type="match status" value="1"/>
</dbReference>
<dbReference type="PANTHER" id="PTHR12608:SF7">
    <property type="entry name" value="PROTEIN PAM71-HOMOLOG, CHLOROPLASTIC"/>
    <property type="match status" value="1"/>
</dbReference>
<dbReference type="GO" id="GO:0005794">
    <property type="term" value="C:Golgi apparatus"/>
    <property type="evidence" value="ECO:0007669"/>
    <property type="project" value="TreeGrafter"/>
</dbReference>
<dbReference type="SUPFAM" id="SSF63748">
    <property type="entry name" value="Tudor/PWWP/MBT"/>
    <property type="match status" value="1"/>
</dbReference>
<dbReference type="GO" id="GO:0016020">
    <property type="term" value="C:membrane"/>
    <property type="evidence" value="ECO:0007669"/>
    <property type="project" value="UniProtKB-SubCell"/>
</dbReference>
<evidence type="ECO:0000256" key="6">
    <source>
        <dbReference type="ARBA" id="ARBA00022989"/>
    </source>
</evidence>
<dbReference type="InterPro" id="IPR029063">
    <property type="entry name" value="SAM-dependent_MTases_sf"/>
</dbReference>
<dbReference type="Pfam" id="PF00145">
    <property type="entry name" value="DNA_methylase"/>
    <property type="match status" value="1"/>
</dbReference>
<feature type="region of interest" description="Disordered" evidence="9">
    <location>
        <begin position="908"/>
        <end position="940"/>
    </location>
</feature>
<dbReference type="GO" id="GO:0032259">
    <property type="term" value="P:methylation"/>
    <property type="evidence" value="ECO:0007669"/>
    <property type="project" value="UniProtKB-KW"/>
</dbReference>
<dbReference type="AlphaFoldDB" id="A0AAV1IN22"/>
<dbReference type="PROSITE" id="PS01214">
    <property type="entry name" value="UPF0016"/>
    <property type="match status" value="1"/>
</dbReference>
<feature type="compositionally biased region" description="Basic and acidic residues" evidence="9">
    <location>
        <begin position="1075"/>
        <end position="1101"/>
    </location>
</feature>
<dbReference type="PANTHER" id="PTHR12608">
    <property type="entry name" value="TRANSMEMBRANE PROTEIN HTP-1 RELATED"/>
    <property type="match status" value="1"/>
</dbReference>
<feature type="region of interest" description="Disordered" evidence="9">
    <location>
        <begin position="451"/>
        <end position="477"/>
    </location>
</feature>
<proteinExistence type="inferred from homology"/>
<keyword evidence="5 10" id="KW-0812">Transmembrane</keyword>
<dbReference type="SUPFAM" id="SSF53335">
    <property type="entry name" value="S-adenosyl-L-methionine-dependent methyltransferases"/>
    <property type="match status" value="1"/>
</dbReference>
<feature type="active site" evidence="8">
    <location>
        <position position="145"/>
    </location>
</feature>
<dbReference type="GO" id="GO:0015085">
    <property type="term" value="F:calcium ion transmembrane transporter activity"/>
    <property type="evidence" value="ECO:0007669"/>
    <property type="project" value="TreeGrafter"/>
</dbReference>
<dbReference type="GO" id="GO:0005384">
    <property type="term" value="F:manganese ion transmembrane transporter activity"/>
    <property type="evidence" value="ECO:0007669"/>
    <property type="project" value="TreeGrafter"/>
</dbReference>
<dbReference type="GO" id="GO:0032468">
    <property type="term" value="P:Golgi calcium ion homeostasis"/>
    <property type="evidence" value="ECO:0007669"/>
    <property type="project" value="TreeGrafter"/>
</dbReference>
<feature type="compositionally biased region" description="Low complexity" evidence="9">
    <location>
        <begin position="990"/>
        <end position="999"/>
    </location>
</feature>
<comment type="caution">
    <text evidence="11">The sequence shown here is derived from an EMBL/GenBank/DDBJ whole genome shotgun (WGS) entry which is preliminary data.</text>
</comment>
<dbReference type="GO" id="GO:0008168">
    <property type="term" value="F:methyltransferase activity"/>
    <property type="evidence" value="ECO:0007669"/>
    <property type="project" value="UniProtKB-KW"/>
</dbReference>
<evidence type="ECO:0000256" key="4">
    <source>
        <dbReference type="ARBA" id="ARBA00022679"/>
    </source>
</evidence>
<keyword evidence="3 8" id="KW-0489">Methyltransferase</keyword>
<evidence type="ECO:0000313" key="11">
    <source>
        <dbReference type="EMBL" id="CAK0787505.1"/>
    </source>
</evidence>
<dbReference type="CDD" id="cd20404">
    <property type="entry name" value="Tudor_Agenet_AtEML-like"/>
    <property type="match status" value="1"/>
</dbReference>
<dbReference type="Proteomes" id="UP001314263">
    <property type="component" value="Unassembled WGS sequence"/>
</dbReference>
<gene>
    <name evidence="11" type="ORF">CVIRNUC_010725</name>
</gene>
<comment type="subcellular location">
    <subcellularLocation>
        <location evidence="1">Membrane</location>
        <topology evidence="1">Multi-pass membrane protein</topology>
    </subcellularLocation>
</comment>
<comment type="similarity">
    <text evidence="8">Belongs to the class I-like SAM-binding methyltransferase superfamily. C5-methyltransferase family.</text>
</comment>
<sequence>MGRSGFLAAFSLIFLSEIGDKTFFLAGLLALKVGRLISFLGSTAALGLMTVISVLIGYCFKSVPDALKSSVPIGQYLSVACMLYFGVRTITEAAEIPVEAERESGEMESAQESLAEAEKSGNLRSRAAFQNLLQDTELVAAGFPCIDVSRAGLKRGMGGTATSLVKHVFRLLERALKDCRGVPWVLLENVEGLLDRAAGSPPVVQYVMSEFERLGYQSWAQRILNTAGFGIPHQRRRVFILASLHGDARDVLFQGPSTCQGACLKLFGRPCYLCWDDAQEKESLSIAAHSFAMDLGNAQSGPVVDMMPTLKTRNTRICILLGQHDQRMGMLTIQDAERLQGLQPGHTACCYPVVSTAINSCPPRDADTAKGEAHRWALVGNAVSVEIAEWIGKALLHPHRHKYQSGARDRPFIGMSTMPESEPGGTRALSVMEWGSFNEALPPTEQYDFLSDPGCEASAAAPAPSSSWSPGAPEAQRTQQIDAFQADIILRSTREMGPGRSMEKGEKREAWPRAAWYVRHSGRHAVEHMSEAPVLHPLTPLHEFLEKLGRPPDRDALTIYIARLREMGFRITEKLRKVMESGAQLMPEATSVTRLKGALKDAETVGLQVWARLQSGLWWPGELLDPFHLPLTRSLPPGAAAVLLGKEASISIPQRGGPTPPPALPGDDAEAADRDGSGAGPDRPHSRASAASGTRKVLVVFHVLNSSAWFSPAHLLPFSQRRHEKATTGREAIGSNRTSKLASFERAIKEAAGISALLKAQAKGAPQAVEASHEEALCSIAASRAAAANAQVRCGQCETCICSQGSPTPRRCLLNRAAAAAAAGHSGAQVAILGEQAVGASISVWWPLDEEFFRGSVAAFDALRQRHTVCYDDGDVEIIALWAPDQLVRALTSPSEWPAGAQRLQQKQGVQMKLASQRKEQEKQGVQQAASQEPEQLQPYEQQRMDNIARNRRKLFQMQYGTLPSAQNQPSAAPEKKKHEEGGSANGCSPPQQDPQQQGKDGKASQDAMAAGVLSQPASKPKQARLQAPASTTGVTPSFGQLKGMVLTQRKKLKGAMPASDPAETAMPPGNEGVGDPKSRGDKAGRPETEVSLVEHRKDAAQPESSVPKPQPGTGTATQPKAPQEPARRSSRDRRKRTASSLK</sequence>
<feature type="compositionally biased region" description="Basic residues" evidence="9">
    <location>
        <begin position="1129"/>
        <end position="1143"/>
    </location>
</feature>
<protein>
    <submittedName>
        <fullName evidence="11">Uncharacterized protein</fullName>
    </submittedName>
</protein>
<evidence type="ECO:0000256" key="3">
    <source>
        <dbReference type="ARBA" id="ARBA00022603"/>
    </source>
</evidence>
<feature type="region of interest" description="Disordered" evidence="9">
    <location>
        <begin position="651"/>
        <end position="691"/>
    </location>
</feature>
<reference evidence="11 12" key="1">
    <citation type="submission" date="2023-10" db="EMBL/GenBank/DDBJ databases">
        <authorList>
            <person name="Maclean D."/>
            <person name="Macfadyen A."/>
        </authorList>
    </citation>
    <scope>NUCLEOTIDE SEQUENCE [LARGE SCALE GENOMIC DNA]</scope>
</reference>
<evidence type="ECO:0000256" key="10">
    <source>
        <dbReference type="SAM" id="Phobius"/>
    </source>
</evidence>
<feature type="transmembrane region" description="Helical" evidence="10">
    <location>
        <begin position="35"/>
        <end position="58"/>
    </location>
</feature>
<comment type="similarity">
    <text evidence="2">Belongs to the GDT1 family.</text>
</comment>
<evidence type="ECO:0000256" key="5">
    <source>
        <dbReference type="ARBA" id="ARBA00022692"/>
    </source>
</evidence>
<evidence type="ECO:0000256" key="9">
    <source>
        <dbReference type="SAM" id="MobiDB-lite"/>
    </source>
</evidence>
<name>A0AAV1IN22_9CHLO</name>
<dbReference type="Gene3D" id="3.40.50.150">
    <property type="entry name" value="Vaccinia Virus protein VP39"/>
    <property type="match status" value="1"/>
</dbReference>
<accession>A0AAV1IN22</accession>
<keyword evidence="4 8" id="KW-0808">Transferase</keyword>
<dbReference type="PROSITE" id="PS51679">
    <property type="entry name" value="SAM_MT_C5"/>
    <property type="match status" value="1"/>
</dbReference>
<dbReference type="InterPro" id="IPR001525">
    <property type="entry name" value="C5_MeTfrase"/>
</dbReference>
<evidence type="ECO:0000256" key="8">
    <source>
        <dbReference type="PROSITE-ProRule" id="PRU01016"/>
    </source>
</evidence>
<organism evidence="11 12">
    <name type="scientific">Coccomyxa viridis</name>
    <dbReference type="NCBI Taxonomy" id="1274662"/>
    <lineage>
        <taxon>Eukaryota</taxon>
        <taxon>Viridiplantae</taxon>
        <taxon>Chlorophyta</taxon>
        <taxon>core chlorophytes</taxon>
        <taxon>Trebouxiophyceae</taxon>
        <taxon>Trebouxiophyceae incertae sedis</taxon>
        <taxon>Coccomyxaceae</taxon>
        <taxon>Coccomyxa</taxon>
    </lineage>
</organism>
<keyword evidence="12" id="KW-1185">Reference proteome</keyword>
<keyword evidence="8" id="KW-0949">S-adenosyl-L-methionine</keyword>
<evidence type="ECO:0000256" key="1">
    <source>
        <dbReference type="ARBA" id="ARBA00004141"/>
    </source>
</evidence>
<feature type="compositionally biased region" description="Polar residues" evidence="9">
    <location>
        <begin position="1029"/>
        <end position="1039"/>
    </location>
</feature>